<dbReference type="WBParaSite" id="ES5_v2.g11631.t1">
    <property type="protein sequence ID" value="ES5_v2.g11631.t1"/>
    <property type="gene ID" value="ES5_v2.g11631"/>
</dbReference>
<proteinExistence type="predicted"/>
<protein>
    <submittedName>
        <fullName evidence="2">Sushi domain-containing protein</fullName>
    </submittedName>
</protein>
<evidence type="ECO:0000313" key="1">
    <source>
        <dbReference type="Proteomes" id="UP000887579"/>
    </source>
</evidence>
<accession>A0AC34F3U6</accession>
<dbReference type="Proteomes" id="UP000887579">
    <property type="component" value="Unplaced"/>
</dbReference>
<evidence type="ECO:0000313" key="2">
    <source>
        <dbReference type="WBParaSite" id="ES5_v2.g11631.t1"/>
    </source>
</evidence>
<sequence length="159" mass="15798">MNSYSVFLIFVLYLCQVEAGHFRFKRQVGVVPVGGVGVVGGAQVGGINPYPYGNGAGVGVGGVGLQVGGVNALNNNGPQCLGGPLTPLNGQLQYSTGSILGPWPAGSIATLTCNAGFMPRGVTQSICQNGIFNAVGECIPGNNGGIGGVAPLGNIPVGK</sequence>
<reference evidence="2" key="1">
    <citation type="submission" date="2022-11" db="UniProtKB">
        <authorList>
            <consortium name="WormBaseParasite"/>
        </authorList>
    </citation>
    <scope>IDENTIFICATION</scope>
</reference>
<organism evidence="1 2">
    <name type="scientific">Panagrolaimus sp. ES5</name>
    <dbReference type="NCBI Taxonomy" id="591445"/>
    <lineage>
        <taxon>Eukaryota</taxon>
        <taxon>Metazoa</taxon>
        <taxon>Ecdysozoa</taxon>
        <taxon>Nematoda</taxon>
        <taxon>Chromadorea</taxon>
        <taxon>Rhabditida</taxon>
        <taxon>Tylenchina</taxon>
        <taxon>Panagrolaimomorpha</taxon>
        <taxon>Panagrolaimoidea</taxon>
        <taxon>Panagrolaimidae</taxon>
        <taxon>Panagrolaimus</taxon>
    </lineage>
</organism>
<name>A0AC34F3U6_9BILA</name>